<dbReference type="GO" id="GO:0009653">
    <property type="term" value="P:anatomical structure morphogenesis"/>
    <property type="evidence" value="ECO:0000318"/>
    <property type="project" value="GO_Central"/>
</dbReference>
<name>A0A9J7MGM6_BRAFL</name>
<evidence type="ECO:0000313" key="10">
    <source>
        <dbReference type="Proteomes" id="UP000001554"/>
    </source>
</evidence>
<feature type="region of interest" description="Disordered" evidence="6">
    <location>
        <begin position="2294"/>
        <end position="2319"/>
    </location>
</feature>
<evidence type="ECO:0000256" key="6">
    <source>
        <dbReference type="SAM" id="MobiDB-lite"/>
    </source>
</evidence>
<dbReference type="PROSITE" id="PS50025">
    <property type="entry name" value="LAM_G_DOMAIN"/>
    <property type="match status" value="2"/>
</dbReference>
<keyword evidence="7" id="KW-0472">Membrane</keyword>
<feature type="domain" description="Laminin G" evidence="9">
    <location>
        <begin position="27"/>
        <end position="198"/>
    </location>
</feature>
<feature type="region of interest" description="Disordered" evidence="6">
    <location>
        <begin position="2362"/>
        <end position="2384"/>
    </location>
</feature>
<feature type="domain" description="Laminin G" evidence="9">
    <location>
        <begin position="208"/>
        <end position="390"/>
    </location>
</feature>
<keyword evidence="2" id="KW-0677">Repeat</keyword>
<feature type="repeat" description="CSPG" evidence="5">
    <location>
        <begin position="1471"/>
        <end position="1561"/>
    </location>
</feature>
<evidence type="ECO:0000256" key="4">
    <source>
        <dbReference type="PROSITE-ProRule" id="PRU00122"/>
    </source>
</evidence>
<comment type="caution">
    <text evidence="4">Lacks conserved residue(s) required for the propagation of feature annotation.</text>
</comment>
<dbReference type="RefSeq" id="XP_035667052.1">
    <property type="nucleotide sequence ID" value="XM_035811159.1"/>
</dbReference>
<keyword evidence="7" id="KW-0812">Transmembrane</keyword>
<feature type="signal peptide" evidence="8">
    <location>
        <begin position="1"/>
        <end position="27"/>
    </location>
</feature>
<dbReference type="Pfam" id="PF16184">
    <property type="entry name" value="Cadherin_3"/>
    <property type="match status" value="14"/>
</dbReference>
<feature type="repeat" description="CSPG" evidence="5">
    <location>
        <begin position="1837"/>
        <end position="1929"/>
    </location>
</feature>
<dbReference type="Proteomes" id="UP000001554">
    <property type="component" value="Chromosome 2"/>
</dbReference>
<keyword evidence="7" id="KW-1133">Transmembrane helix</keyword>
<feature type="repeat" description="CSPG" evidence="5">
    <location>
        <begin position="896"/>
        <end position="990"/>
    </location>
</feature>
<dbReference type="InterPro" id="IPR039005">
    <property type="entry name" value="CSPG_rpt"/>
</dbReference>
<dbReference type="CDD" id="cd00110">
    <property type="entry name" value="LamG"/>
    <property type="match status" value="2"/>
</dbReference>
<reference evidence="11" key="1">
    <citation type="journal article" date="2016" name="Genome Biol. Evol.">
        <title>Conserved non-coding elements in the most distant genera of cephalochordates: the Goldilocks principle.</title>
        <authorList>
            <person name="Yue J.X."/>
            <person name="Kozmikova I."/>
            <person name="Ono H."/>
            <person name="Nossa C.W."/>
            <person name="Kozmik Z."/>
            <person name="Putnam N.H."/>
            <person name="Yu J.K."/>
            <person name="Holland L.Z."/>
        </authorList>
    </citation>
    <scope>NUCLEOTIDE SEQUENCE</scope>
</reference>
<dbReference type="PANTHER" id="PTHR45739">
    <property type="entry name" value="MATRIX PROTEIN, PUTATIVE-RELATED"/>
    <property type="match status" value="1"/>
</dbReference>
<feature type="repeat" description="CSPG" evidence="5">
    <location>
        <begin position="1702"/>
        <end position="1800"/>
    </location>
</feature>
<dbReference type="PANTHER" id="PTHR45739:SF12">
    <property type="entry name" value="CHONDROITIN SULFATE PROTEOGLYCAN 4-LIKE ISOFORM X2"/>
    <property type="match status" value="1"/>
</dbReference>
<keyword evidence="1 8" id="KW-0732">Signal</keyword>
<dbReference type="OMA" id="QCKVIPL"/>
<dbReference type="InterPro" id="IPR013320">
    <property type="entry name" value="ConA-like_dom_sf"/>
</dbReference>
<accession>A0A9J7MGM6</accession>
<feature type="repeat" description="CSPG" evidence="5">
    <location>
        <begin position="1356"/>
        <end position="1447"/>
    </location>
</feature>
<reference evidence="10" key="2">
    <citation type="journal article" date="2020" name="Nat. Ecol. Evol.">
        <title>Deeply conserved synteny resolves early events in vertebrate evolution.</title>
        <authorList>
            <person name="Simakov O."/>
            <person name="Marletaz F."/>
            <person name="Yue J.X."/>
            <person name="O'Connell B."/>
            <person name="Jenkins J."/>
            <person name="Brandt A."/>
            <person name="Calef R."/>
            <person name="Tung C.H."/>
            <person name="Huang T.K."/>
            <person name="Schmutz J."/>
            <person name="Satoh N."/>
            <person name="Yu J.K."/>
            <person name="Putnam N.H."/>
            <person name="Green R.E."/>
            <person name="Rokhsar D.S."/>
        </authorList>
    </citation>
    <scope>NUCLEOTIDE SEQUENCE [LARGE SCALE GENOMIC DNA]</scope>
    <source>
        <strain evidence="10">S238N-H82</strain>
    </source>
</reference>
<evidence type="ECO:0000256" key="8">
    <source>
        <dbReference type="SAM" id="SignalP"/>
    </source>
</evidence>
<dbReference type="KEGG" id="bfo:118409821"/>
<feature type="repeat" description="CSPG" evidence="5">
    <location>
        <begin position="658"/>
        <end position="757"/>
    </location>
</feature>
<gene>
    <name evidence="11" type="primary">LOC118409821</name>
</gene>
<dbReference type="OrthoDB" id="9026019at2759"/>
<feature type="repeat" description="CSPG" evidence="5">
    <location>
        <begin position="1234"/>
        <end position="1338"/>
    </location>
</feature>
<feature type="repeat" description="CSPG" evidence="5">
    <location>
        <begin position="1123"/>
        <end position="1212"/>
    </location>
</feature>
<feature type="repeat" description="CSPG" evidence="5">
    <location>
        <begin position="1015"/>
        <end position="1107"/>
    </location>
</feature>
<proteinExistence type="predicted"/>
<protein>
    <submittedName>
        <fullName evidence="11">Chondroitin sulfate proteoglycan 4-like</fullName>
    </submittedName>
</protein>
<feature type="repeat" description="CSPG" evidence="5">
    <location>
        <begin position="417"/>
        <end position="512"/>
    </location>
</feature>
<dbReference type="SMART" id="SM00282">
    <property type="entry name" value="LamG"/>
    <property type="match status" value="2"/>
</dbReference>
<dbReference type="InterPro" id="IPR001791">
    <property type="entry name" value="Laminin_G"/>
</dbReference>
<organism evidence="10 11">
    <name type="scientific">Branchiostoma floridae</name>
    <name type="common">Florida lancelet</name>
    <name type="synonym">Amphioxus</name>
    <dbReference type="NCBI Taxonomy" id="7739"/>
    <lineage>
        <taxon>Eukaryota</taxon>
        <taxon>Metazoa</taxon>
        <taxon>Chordata</taxon>
        <taxon>Cephalochordata</taxon>
        <taxon>Leptocardii</taxon>
        <taxon>Amphioxiformes</taxon>
        <taxon>Branchiostomatidae</taxon>
        <taxon>Branchiostoma</taxon>
    </lineage>
</organism>
<keyword evidence="3" id="KW-0325">Glycoprotein</keyword>
<feature type="transmembrane region" description="Helical" evidence="7">
    <location>
        <begin position="2262"/>
        <end position="2285"/>
    </location>
</feature>
<dbReference type="PROSITE" id="PS51854">
    <property type="entry name" value="CSPG"/>
    <property type="match status" value="12"/>
</dbReference>
<feature type="repeat" description="CSPG" evidence="5">
    <location>
        <begin position="546"/>
        <end position="641"/>
    </location>
</feature>
<dbReference type="Gene3D" id="2.60.120.200">
    <property type="match status" value="2"/>
</dbReference>
<keyword evidence="10" id="KW-1185">Reference proteome</keyword>
<evidence type="ECO:0000256" key="5">
    <source>
        <dbReference type="PROSITE-ProRule" id="PRU01201"/>
    </source>
</evidence>
<feature type="chain" id="PRO_5039947164" evidence="8">
    <location>
        <begin position="28"/>
        <end position="2418"/>
    </location>
</feature>
<evidence type="ECO:0000256" key="2">
    <source>
        <dbReference type="ARBA" id="ARBA00022737"/>
    </source>
</evidence>
<evidence type="ECO:0000256" key="1">
    <source>
        <dbReference type="ARBA" id="ARBA00022729"/>
    </source>
</evidence>
<evidence type="ECO:0000256" key="7">
    <source>
        <dbReference type="SAM" id="Phobius"/>
    </source>
</evidence>
<evidence type="ECO:0000256" key="3">
    <source>
        <dbReference type="ARBA" id="ARBA00023180"/>
    </source>
</evidence>
<sequence length="2418" mass="268272">MEAWRSGVVSCWMFLALVVFLCGESLAASFYGADHIHVKIDDANSQTDCYLRFRTSQRNGLVLLAEGKTDYLIVELNAGRVRIRIDLGGGEVLQESRPGIRVNDLEWHEVKVKRQAEKVSLIVDQTYTSTVNTPVGFYELNIHNGFYVGGDGTHHSRYLSSSQPFRGCISDATFNGYNLLSSLVSSEERIVSGVTSGCSREFFVTSEDPVSFLSDTSYIALEKWSSVESGSFECVFKTVAKSGILLYGSGAPLSSDFIALELNGGRVNILMDKGNGMIEFASKYYISDGVWHSIEFRFTATFFELTIDLKSETMQVDWGDNRYLDLLSYTFIGGVNTNMRLSARGDGLSSILDRQDRGGSYIGCMKDLKINKREVTLRDALATESLDIVCATPEFPTVPTTVMSSTVSQEEARAEISDSYMTINPLSVEEGGQASLSTDNIMINVDLKSIGIRYSGVLIRVIKPPKHGKIGQNVAGRTASQQFTLLDLENAFIYYEHDGTETRKDRIHFRLFFLANEDKVPPSLLREEGYVIKIEITPTNDAPEINLPTDPDNVFSLIQNTKRTVTPEVLSAEDPDSESSTLVFSVLNSPVQQDNTGYLERSDNPGVSIDTFTQEDINLGKISYVHQGPKHSRLALRVSDKDKVSSTAVLRIIALDLELKEKVNLGVEVIHGDFSFITPDILSFETNSPEQDLPIRYDIVKAPQQGELQRLQSDGVWRPVTSFTQKNMQRKKVRYYSLDPLLVKNKLATDSFTFTATCTGVKSEEFDFDVRIPPVKIKLMQNEQLVLKHIREKALSSRNLLTVLENIASFDPDNVFYTVVKNPEKGELQRVFGNSKEVVSERTNFSQLDIEEERVSYALESTVRTEISDSFVFQISAYGAVSSLFQFNISYIPDRDSIFVTNTGMVVSEGEGKLIKPVFLKVETLNTDRFRYAVTRGPKHGKLQLIDPKSGEVAIDKVQRFTNQDIANQAVLYIHDDSESGDDFFSFQAVPVAGPAKSTYNDTFLISVKLKNDQAPERIVNKVVQVVTEGEKLITTNELKYTDPDSGYDDSKLLYFLLGIPNGKVVYTNDTNTPIATFTQLDLEQRRVIFRHSGSAYGRGVIRVTDGQFYSTGLLEVRASSPFISIVNNTGIVVQKGNRLAITSDNLAAVTNINADRADVVYVVTSGPAEGRLEKDGKKVTEFTQMDLYETRIVYKHSDGDGLRDDFNFTIKVKGTEVKGNFKVRAFLASYQKPPKVGSLKPLVVKEGKPAIITSQILSVTHPDSTPQEIVFTVTEAPKFGYLELIEAFTDFDYQGDEAVSEDERMTSFTQQDVNDGRLQYVQTATNQLTDRFVLDVSNGILTARDLVFEVEIVPKLVPVEVKNFTIREGASTPLVENIIKVSNRHFVGLAWVYELLEGPSSGQIESTRGPGVALRSFTSDQVRKQFVFYVHDGADTLHDQFTIRANATDGSTYSLPHTIYITVTPVNDATPQVLVNNGLSVWEGSVTVVTTDDLSATDADSSDENIVFEITTPNNGRMALRSKPWREIVNFTQALLERGDIVFVHTGASTGGFRFQVNDGKNIDDRKIFTITAKPLVISLQNNNELKAYPRTRQVLTVQNLKAVTNDRKGNRTIVFTITSPPKLGKLVKVLPDNSTVDISSFTQEEVNKGVIAYLHRTLSEDSWTQVDQFMFNVSSSLADAIPEQAFQISILYNNGNVVNQTELSANIGLTITEGRGGTILMEHLDASNLLRRAGGEQLSDYIVRYNLTSLPRNGVLKLNDQNISRPVMLTQGRINQGQLKYQHDDSDTTADVFEFSVWLEKKGLATLQEQAVLKQKTLVSEKFNISISPVNDQPFKLLTKNPSLQVVQGFSTTITSENLNTVDADNPPSDIIYRIINGPNNGYLAFLQNSSESIRTFSQKDINDGKLVYIQDGTPSRGVFYFQVSDGVHRPLFKLFNLVVVPVSVSLVNNTGANILQGSKSVAITRNHLSGYTNGKRENIMFQVLSPPKFGSIMLDNVTVSRFKQVDVDREKLMYVQRVLSEGMDSFKFTMYSSDSVLSNQTFNITVAPRLKVNDQKVTLGGWVHLNKDWIDGSELESLTGSPPKFRVIDDPTYGRLVDSATFVPVSEFTQRDLEAGTVMFLVNMVNITNKASITDMFSLLVAADGVQPAVANVRVKLLPPKARSEELESTTNATFNDSSVTDTYPVGSVTGVDTNLINEDSDITDGVFKDPNVINRGGKPIQDGVDEFTQGNMPRSTEPSVGYGQNTGIINPRIRHDNLAVVIPIVVILVLLILIVIALVVFRMRKRDKRREDLPDGVVSIPPLNPESPDKLGSSPPMLHRGKMKSEKVPEVVPMHTTFSSKPECSPTMPCVKVTPLSGPGDDHKQKAGSPNGISMTSLSSGSEKLGYDWSGVDPELVSHCRTTAPTLKRNQYWV</sequence>
<evidence type="ECO:0000259" key="9">
    <source>
        <dbReference type="PROSITE" id="PS50025"/>
    </source>
</evidence>
<evidence type="ECO:0000313" key="11">
    <source>
        <dbReference type="RefSeq" id="XP_035667052.1"/>
    </source>
</evidence>
<dbReference type="Pfam" id="PF02210">
    <property type="entry name" value="Laminin_G_2"/>
    <property type="match status" value="2"/>
</dbReference>
<dbReference type="InterPro" id="IPR051561">
    <property type="entry name" value="FRAS1_ECM"/>
</dbReference>
<dbReference type="SUPFAM" id="SSF49899">
    <property type="entry name" value="Concanavalin A-like lectins/glucanases"/>
    <property type="match status" value="2"/>
</dbReference>
<dbReference type="GeneID" id="118409821"/>
<reference evidence="11" key="3">
    <citation type="submission" date="2025-08" db="UniProtKB">
        <authorList>
            <consortium name="RefSeq"/>
        </authorList>
    </citation>
    <scope>IDENTIFICATION</scope>
</reference>
<feature type="repeat" description="CSPG" evidence="5">
    <location>
        <begin position="1578"/>
        <end position="1676"/>
    </location>
</feature>
<feature type="compositionally biased region" description="Polar residues" evidence="6">
    <location>
        <begin position="2375"/>
        <end position="2384"/>
    </location>
</feature>